<dbReference type="EMBL" id="JAHWLI010000012">
    <property type="protein sequence ID" value="MBW3115930.1"/>
    <property type="molecule type" value="Genomic_DNA"/>
</dbReference>
<evidence type="ECO:0000256" key="5">
    <source>
        <dbReference type="ARBA" id="ARBA00022679"/>
    </source>
</evidence>
<organism evidence="10 11">
    <name type="scientific">Providencia rettgeri</name>
    <dbReference type="NCBI Taxonomy" id="587"/>
    <lineage>
        <taxon>Bacteria</taxon>
        <taxon>Pseudomonadati</taxon>
        <taxon>Pseudomonadota</taxon>
        <taxon>Gammaproteobacteria</taxon>
        <taxon>Enterobacterales</taxon>
        <taxon>Morganellaceae</taxon>
        <taxon>Providencia</taxon>
    </lineage>
</organism>
<dbReference type="Pfam" id="PF08437">
    <property type="entry name" value="Glyco_transf_8C"/>
    <property type="match status" value="1"/>
</dbReference>
<dbReference type="Pfam" id="PF01501">
    <property type="entry name" value="Glyco_transf_8"/>
    <property type="match status" value="1"/>
</dbReference>
<evidence type="ECO:0000256" key="3">
    <source>
        <dbReference type="ARBA" id="ARBA00006351"/>
    </source>
</evidence>
<keyword evidence="7" id="KW-0460">Magnesium</keyword>
<evidence type="ECO:0000256" key="2">
    <source>
        <dbReference type="ARBA" id="ARBA00004713"/>
    </source>
</evidence>
<accession>A0AAE2ZF97</accession>
<dbReference type="GO" id="GO:0046872">
    <property type="term" value="F:metal ion binding"/>
    <property type="evidence" value="ECO:0007669"/>
    <property type="project" value="UniProtKB-KW"/>
</dbReference>
<keyword evidence="4" id="KW-0328">Glycosyltransferase</keyword>
<dbReference type="CDD" id="cd04194">
    <property type="entry name" value="GT8_A4GalT_like"/>
    <property type="match status" value="1"/>
</dbReference>
<dbReference type="RefSeq" id="WP_165879619.1">
    <property type="nucleotide sequence ID" value="NZ_CP060821.1"/>
</dbReference>
<evidence type="ECO:0000259" key="9">
    <source>
        <dbReference type="Pfam" id="PF08437"/>
    </source>
</evidence>
<dbReference type="InterPro" id="IPR029044">
    <property type="entry name" value="Nucleotide-diphossugar_trans"/>
</dbReference>
<sequence length="339" mass="39823">MIFFENAVQGKTSFTNKDVNKDLSKKKFNVAYGADKNFLFGTGVSIVSVLLNNKDINFHFHVFTDFLSDKDIQLFSQISKQYKTCVTLHTLNMDILKKLPTNQVWSHAIYFRLIIADYFYKKCDKVLYLDSDVVCTGSIQILKSLNLSSMPIAAVMDISEPYSVEMANLFNVEGIKKGYFNSGVMLINPDEWNYRQLTEKSMSVFTDKKLQPVIKYYDQDAINIAVHGDWLKLDNIFNHRINLNDRYKHKKNNDISNAVFVHFIGSTKPWHNWSKYYHEVRCFLNAKEKSPWKDIDLMTPQNITHHKYASKHFRYKEKYLSSFYHYVLYTILKIKGKKR</sequence>
<feature type="domain" description="Glycosyl transferase family 8 C-terminal" evidence="9">
    <location>
        <begin position="281"/>
        <end position="333"/>
    </location>
</feature>
<keyword evidence="6" id="KW-0479">Metal-binding</keyword>
<dbReference type="PANTHER" id="PTHR13778">
    <property type="entry name" value="GLYCOSYLTRANSFERASE 8 DOMAIN-CONTAINING PROTEIN"/>
    <property type="match status" value="1"/>
</dbReference>
<evidence type="ECO:0000313" key="11">
    <source>
        <dbReference type="Proteomes" id="UP001155882"/>
    </source>
</evidence>
<dbReference type="PANTHER" id="PTHR13778:SF47">
    <property type="entry name" value="LIPOPOLYSACCHARIDE 1,3-GALACTOSYLTRANSFERASE"/>
    <property type="match status" value="1"/>
</dbReference>
<comment type="cofactor">
    <cofactor evidence="1">
        <name>Mg(2+)</name>
        <dbReference type="ChEBI" id="CHEBI:18420"/>
    </cofactor>
</comment>
<reference evidence="10" key="1">
    <citation type="submission" date="2021-07" db="EMBL/GenBank/DDBJ databases">
        <authorList>
            <person name="Stanton E."/>
        </authorList>
    </citation>
    <scope>NUCLEOTIDE SEQUENCE</scope>
    <source>
        <strain evidence="10">2021EL-01139</strain>
    </source>
</reference>
<dbReference type="Proteomes" id="UP001155882">
    <property type="component" value="Unassembled WGS sequence"/>
</dbReference>
<dbReference type="InterPro" id="IPR013645">
    <property type="entry name" value="Glyco_transf_8N"/>
</dbReference>
<dbReference type="Gene3D" id="3.90.550.10">
    <property type="entry name" value="Spore Coat Polysaccharide Biosynthesis Protein SpsA, Chain A"/>
    <property type="match status" value="1"/>
</dbReference>
<comment type="similarity">
    <text evidence="3">Belongs to the glycosyltransferase 8 family.</text>
</comment>
<evidence type="ECO:0000256" key="6">
    <source>
        <dbReference type="ARBA" id="ARBA00022723"/>
    </source>
</evidence>
<dbReference type="GO" id="GO:0008918">
    <property type="term" value="F:lipopolysaccharide 3-alpha-galactosyltransferase activity"/>
    <property type="evidence" value="ECO:0007669"/>
    <property type="project" value="InterPro"/>
</dbReference>
<dbReference type="AlphaFoldDB" id="A0AAE2ZF97"/>
<dbReference type="InterPro" id="IPR050748">
    <property type="entry name" value="Glycosyltrans_8_dom-fam"/>
</dbReference>
<evidence type="ECO:0000256" key="4">
    <source>
        <dbReference type="ARBA" id="ARBA00022676"/>
    </source>
</evidence>
<evidence type="ECO:0000256" key="8">
    <source>
        <dbReference type="ARBA" id="ARBA00022985"/>
    </source>
</evidence>
<evidence type="ECO:0000256" key="1">
    <source>
        <dbReference type="ARBA" id="ARBA00001946"/>
    </source>
</evidence>
<proteinExistence type="inferred from homology"/>
<dbReference type="InterPro" id="IPR002495">
    <property type="entry name" value="Glyco_trans_8"/>
</dbReference>
<dbReference type="SUPFAM" id="SSF53448">
    <property type="entry name" value="Nucleotide-diphospho-sugar transferases"/>
    <property type="match status" value="1"/>
</dbReference>
<keyword evidence="5" id="KW-0808">Transferase</keyword>
<keyword evidence="8" id="KW-0448">Lipopolysaccharide biosynthesis</keyword>
<evidence type="ECO:0000313" key="10">
    <source>
        <dbReference type="EMBL" id="MBW3115930.1"/>
    </source>
</evidence>
<comment type="pathway">
    <text evidence="2">Bacterial outer membrane biogenesis; LPS core biosynthesis.</text>
</comment>
<gene>
    <name evidence="10" type="ORF">KYI77_05590</name>
</gene>
<protein>
    <submittedName>
        <fullName evidence="10">Lipopolysaccharide 1,3-galactosyltransferase</fullName>
    </submittedName>
</protein>
<comment type="caution">
    <text evidence="10">The sequence shown here is derived from an EMBL/GenBank/DDBJ whole genome shotgun (WGS) entry which is preliminary data.</text>
</comment>
<name>A0AAE2ZF97_PRORE</name>
<evidence type="ECO:0000256" key="7">
    <source>
        <dbReference type="ARBA" id="ARBA00022842"/>
    </source>
</evidence>